<organism evidence="1 2">
    <name type="scientific">Aeromonas phage LAh_6</name>
    <dbReference type="NCBI Taxonomy" id="2591030"/>
    <lineage>
        <taxon>Viruses</taxon>
        <taxon>Duplodnaviria</taxon>
        <taxon>Heunggongvirae</taxon>
        <taxon>Uroviricota</taxon>
        <taxon>Caudoviricetes</taxon>
        <taxon>Grimontviridae</taxon>
        <taxon>Lahexavirus</taxon>
        <taxon>Lahexavirus LAh6</taxon>
    </lineage>
</organism>
<dbReference type="InterPro" id="IPR035160">
    <property type="entry name" value="DUF5334"/>
</dbReference>
<evidence type="ECO:0000313" key="1">
    <source>
        <dbReference type="EMBL" id="QDH46575.1"/>
    </source>
</evidence>
<name>A0A514A009_9CAUD</name>
<accession>A0A514A009</accession>
<proteinExistence type="predicted"/>
<gene>
    <name evidence="1" type="ORF">LAh6_156</name>
</gene>
<reference evidence="1 2" key="1">
    <citation type="submission" date="2019-04" db="EMBL/GenBank/DDBJ databases">
        <title>Novel bacteriophages capable of disrupting biofilms from clinical strains of Aeromonas hydrophila with intrinsic antibiotic resistance.</title>
        <authorList>
            <person name="Kabwe M."/>
            <person name="Brown T.L."/>
            <person name="Speirs L."/>
            <person name="Ku H."/>
            <person name="Leach M."/>
            <person name="Chan H.T."/>
            <person name="Petrovski S."/>
            <person name="Lock P."/>
            <person name="Tucci J."/>
        </authorList>
    </citation>
    <scope>NUCLEOTIDE SEQUENCE [LARGE SCALE GENOMIC DNA]</scope>
</reference>
<protein>
    <submittedName>
        <fullName evidence="1">Uncharacterized protein</fullName>
    </submittedName>
</protein>
<dbReference type="EMBL" id="MK838112">
    <property type="protein sequence ID" value="QDH46575.1"/>
    <property type="molecule type" value="Genomic_DNA"/>
</dbReference>
<dbReference type="Proteomes" id="UP000319466">
    <property type="component" value="Segment"/>
</dbReference>
<evidence type="ECO:0000313" key="2">
    <source>
        <dbReference type="Proteomes" id="UP000319466"/>
    </source>
</evidence>
<keyword evidence="2" id="KW-1185">Reference proteome</keyword>
<dbReference type="Pfam" id="PF17268">
    <property type="entry name" value="DUF5334"/>
    <property type="match status" value="1"/>
</dbReference>
<sequence>MVCKGAGKMKKFFIFMLALVSFSAFSWEGYDWEAGNYVEITEEAYVSEGDEVEIYDYSAGEYRWVQVTDVTETEESVEVEVYDQTADKTRYLDMDNE</sequence>